<evidence type="ECO:0000313" key="2">
    <source>
        <dbReference type="EMBL" id="WMS87439.1"/>
    </source>
</evidence>
<dbReference type="Proteomes" id="UP001239782">
    <property type="component" value="Chromosome"/>
</dbReference>
<dbReference type="Gene3D" id="3.30.110.40">
    <property type="entry name" value="TusA-like domain"/>
    <property type="match status" value="1"/>
</dbReference>
<evidence type="ECO:0000259" key="1">
    <source>
        <dbReference type="Pfam" id="PF01206"/>
    </source>
</evidence>
<gene>
    <name evidence="2" type="ORF">Q9312_00575</name>
</gene>
<dbReference type="InterPro" id="IPR001455">
    <property type="entry name" value="TusA-like"/>
</dbReference>
<dbReference type="EMBL" id="CP133548">
    <property type="protein sequence ID" value="WMS87439.1"/>
    <property type="molecule type" value="Genomic_DNA"/>
</dbReference>
<evidence type="ECO:0000313" key="3">
    <source>
        <dbReference type="Proteomes" id="UP001239782"/>
    </source>
</evidence>
<dbReference type="Pfam" id="PF01206">
    <property type="entry name" value="TusA"/>
    <property type="match status" value="1"/>
</dbReference>
<keyword evidence="3" id="KW-1185">Reference proteome</keyword>
<protein>
    <submittedName>
        <fullName evidence="2">Sulfurtransferase TusA family protein</fullName>
    </submittedName>
</protein>
<reference evidence="2 3" key="1">
    <citation type="submission" date="2023-08" db="EMBL/GenBank/DDBJ databases">
        <title>Pleionea litopenaei sp. nov., isolated from stomach of juvenile Litopenaeus vannamei.</title>
        <authorList>
            <person name="Rho A.M."/>
            <person name="Hwang C.Y."/>
        </authorList>
    </citation>
    <scope>NUCLEOTIDE SEQUENCE [LARGE SCALE GENOMIC DNA]</scope>
    <source>
        <strain evidence="2 3">HL-JVS1</strain>
    </source>
</reference>
<organism evidence="2 3">
    <name type="scientific">Pleionea litopenaei</name>
    <dbReference type="NCBI Taxonomy" id="3070815"/>
    <lineage>
        <taxon>Bacteria</taxon>
        <taxon>Pseudomonadati</taxon>
        <taxon>Pseudomonadota</taxon>
        <taxon>Gammaproteobacteria</taxon>
        <taxon>Oceanospirillales</taxon>
        <taxon>Pleioneaceae</taxon>
        <taxon>Pleionea</taxon>
    </lineage>
</organism>
<feature type="domain" description="UPF0033" evidence="1">
    <location>
        <begin position="4"/>
        <end position="69"/>
    </location>
</feature>
<dbReference type="RefSeq" id="WP_309202582.1">
    <property type="nucleotide sequence ID" value="NZ_CP133548.1"/>
</dbReference>
<dbReference type="SUPFAM" id="SSF64307">
    <property type="entry name" value="SirA-like"/>
    <property type="match status" value="1"/>
</dbReference>
<dbReference type="CDD" id="cd00291">
    <property type="entry name" value="SirA_YedF_YeeD"/>
    <property type="match status" value="1"/>
</dbReference>
<sequence>MLSDCRELTCPWLLVKVKQQLSKLPAGSKLEVWASDPSFLSDIQKLAQKGSIEVINNVAKEQFYIVEIQNRCDYPFTSN</sequence>
<dbReference type="InterPro" id="IPR036868">
    <property type="entry name" value="TusA-like_sf"/>
</dbReference>
<accession>A0AA51RTY2</accession>
<proteinExistence type="predicted"/>
<dbReference type="KEGG" id="plei:Q9312_00575"/>
<dbReference type="AlphaFoldDB" id="A0AA51RTY2"/>
<name>A0AA51RTY2_9GAMM</name>